<evidence type="ECO:0000256" key="8">
    <source>
        <dbReference type="PROSITE-ProRule" id="PRU00282"/>
    </source>
</evidence>
<evidence type="ECO:0000256" key="10">
    <source>
        <dbReference type="SAM" id="MobiDB-lite"/>
    </source>
</evidence>
<dbReference type="PROSITE" id="PS50920">
    <property type="entry name" value="SOLCAR"/>
    <property type="match status" value="3"/>
</dbReference>
<evidence type="ECO:0000256" key="5">
    <source>
        <dbReference type="ARBA" id="ARBA00022737"/>
    </source>
</evidence>
<feature type="region of interest" description="Disordered" evidence="10">
    <location>
        <begin position="127"/>
        <end position="148"/>
    </location>
</feature>
<dbReference type="Gene3D" id="1.50.40.10">
    <property type="entry name" value="Mitochondrial carrier domain"/>
    <property type="match status" value="1"/>
</dbReference>
<organism evidence="11 12">
    <name type="scientific">Calicophoron daubneyi</name>
    <name type="common">Rumen fluke</name>
    <name type="synonym">Paramphistomum daubneyi</name>
    <dbReference type="NCBI Taxonomy" id="300641"/>
    <lineage>
        <taxon>Eukaryota</taxon>
        <taxon>Metazoa</taxon>
        <taxon>Spiralia</taxon>
        <taxon>Lophotrochozoa</taxon>
        <taxon>Platyhelminthes</taxon>
        <taxon>Trematoda</taxon>
        <taxon>Digenea</taxon>
        <taxon>Plagiorchiida</taxon>
        <taxon>Pronocephalata</taxon>
        <taxon>Paramphistomoidea</taxon>
        <taxon>Paramphistomidae</taxon>
        <taxon>Calicophoron</taxon>
    </lineage>
</organism>
<protein>
    <recommendedName>
        <fullName evidence="13">Mitochondrial uncoupling protein 4</fullName>
    </recommendedName>
</protein>
<dbReference type="Pfam" id="PF00153">
    <property type="entry name" value="Mito_carr"/>
    <property type="match status" value="3"/>
</dbReference>
<sequence length="365" mass="40012">MDEGSKAGFIAALRTEHPLALTIGMCVTASFVSETITYPLDMLKTRTQVFGELKSRHVHPGVLRLSWAVVRSEGVFQLWQGLSAALLRHLFYTGSRVPIYETIRQEVFHLPPATAFTVQRQKSLDSLDAGSKSAKSSDTSSDASPPMEQNMGFVIRAASAGVLAGAAAQFLASPADLLKVQLQTERRWRTEAGFSPSAPNQTSVPIQRLSMVRTARRIVRNGGVLGLWRGGLPNVQRAALVNMGELTTYDTAKRWFAVHFCLEDGPLLHICASTTSGFVSAVLGTPADLIKTRIMNQRTSSSSTSPSGKILYTGVVDCFRKIVVSEGILSMYKGFFLMWARMAPWSLTFWLTYEKIRILMGVGGF</sequence>
<dbReference type="AlphaFoldDB" id="A0AAV2TKE2"/>
<evidence type="ECO:0008006" key="13">
    <source>
        <dbReference type="Google" id="ProtNLM"/>
    </source>
</evidence>
<feature type="compositionally biased region" description="Low complexity" evidence="10">
    <location>
        <begin position="127"/>
        <end position="144"/>
    </location>
</feature>
<keyword evidence="7 8" id="KW-0472">Membrane</keyword>
<dbReference type="InterPro" id="IPR018108">
    <property type="entry name" value="MCP_transmembrane"/>
</dbReference>
<evidence type="ECO:0000256" key="6">
    <source>
        <dbReference type="ARBA" id="ARBA00022989"/>
    </source>
</evidence>
<dbReference type="Proteomes" id="UP001497525">
    <property type="component" value="Unassembled WGS sequence"/>
</dbReference>
<keyword evidence="3 9" id="KW-0813">Transport</keyword>
<dbReference type="PANTHER" id="PTHR45618">
    <property type="entry name" value="MITOCHONDRIAL DICARBOXYLATE CARRIER-RELATED"/>
    <property type="match status" value="1"/>
</dbReference>
<evidence type="ECO:0000256" key="4">
    <source>
        <dbReference type="ARBA" id="ARBA00022692"/>
    </source>
</evidence>
<comment type="subcellular location">
    <subcellularLocation>
        <location evidence="1">Membrane</location>
        <topology evidence="1">Multi-pass membrane protein</topology>
    </subcellularLocation>
</comment>
<name>A0AAV2TKE2_CALDB</name>
<feature type="repeat" description="Solcar" evidence="8">
    <location>
        <begin position="17"/>
        <end position="106"/>
    </location>
</feature>
<dbReference type="GO" id="GO:0016020">
    <property type="term" value="C:membrane"/>
    <property type="evidence" value="ECO:0007669"/>
    <property type="project" value="UniProtKB-SubCell"/>
</dbReference>
<proteinExistence type="inferred from homology"/>
<dbReference type="InterPro" id="IPR023395">
    <property type="entry name" value="MCP_dom_sf"/>
</dbReference>
<feature type="repeat" description="Solcar" evidence="8">
    <location>
        <begin position="152"/>
        <end position="255"/>
    </location>
</feature>
<accession>A0AAV2TKE2</accession>
<keyword evidence="4 8" id="KW-0812">Transmembrane</keyword>
<dbReference type="SUPFAM" id="SSF103506">
    <property type="entry name" value="Mitochondrial carrier"/>
    <property type="match status" value="1"/>
</dbReference>
<keyword evidence="5" id="KW-0677">Repeat</keyword>
<dbReference type="InterPro" id="IPR050391">
    <property type="entry name" value="Mito_Metabolite_Transporter"/>
</dbReference>
<evidence type="ECO:0000256" key="1">
    <source>
        <dbReference type="ARBA" id="ARBA00004141"/>
    </source>
</evidence>
<gene>
    <name evidence="11" type="ORF">CDAUBV1_LOCUS12414</name>
</gene>
<evidence type="ECO:0000313" key="12">
    <source>
        <dbReference type="Proteomes" id="UP001497525"/>
    </source>
</evidence>
<evidence type="ECO:0000256" key="7">
    <source>
        <dbReference type="ARBA" id="ARBA00023136"/>
    </source>
</evidence>
<dbReference type="EMBL" id="CAXLJL010000456">
    <property type="protein sequence ID" value="CAL5137937.1"/>
    <property type="molecule type" value="Genomic_DNA"/>
</dbReference>
<evidence type="ECO:0000313" key="11">
    <source>
        <dbReference type="EMBL" id="CAL5137937.1"/>
    </source>
</evidence>
<comment type="caution">
    <text evidence="11">The sequence shown here is derived from an EMBL/GenBank/DDBJ whole genome shotgun (WGS) entry which is preliminary data.</text>
</comment>
<evidence type="ECO:0000256" key="9">
    <source>
        <dbReference type="RuleBase" id="RU000488"/>
    </source>
</evidence>
<evidence type="ECO:0000256" key="2">
    <source>
        <dbReference type="ARBA" id="ARBA00006375"/>
    </source>
</evidence>
<reference evidence="11" key="1">
    <citation type="submission" date="2024-06" db="EMBL/GenBank/DDBJ databases">
        <authorList>
            <person name="Liu X."/>
            <person name="Lenzi L."/>
            <person name="Haldenby T S."/>
            <person name="Uol C."/>
        </authorList>
    </citation>
    <scope>NUCLEOTIDE SEQUENCE</scope>
</reference>
<evidence type="ECO:0000256" key="3">
    <source>
        <dbReference type="ARBA" id="ARBA00022448"/>
    </source>
</evidence>
<feature type="repeat" description="Solcar" evidence="8">
    <location>
        <begin position="264"/>
        <end position="359"/>
    </location>
</feature>
<comment type="similarity">
    <text evidence="2 9">Belongs to the mitochondrial carrier (TC 2.A.29) family.</text>
</comment>
<keyword evidence="6" id="KW-1133">Transmembrane helix</keyword>